<dbReference type="InterPro" id="IPR008011">
    <property type="entry name" value="Complex1_LYR_dom"/>
</dbReference>
<dbReference type="OrthoDB" id="273010at2759"/>
<name>A0A9W8HIF0_9FUNG</name>
<dbReference type="PANTHER" id="PTHR13675">
    <property type="entry name" value="LYR MOTIF-CONTAINING PROTEIN 2"/>
    <property type="match status" value="1"/>
</dbReference>
<dbReference type="GO" id="GO:0005759">
    <property type="term" value="C:mitochondrial matrix"/>
    <property type="evidence" value="ECO:0007669"/>
    <property type="project" value="UniProtKB-SubCell"/>
</dbReference>
<dbReference type="CDD" id="cd20268">
    <property type="entry name" value="Complex1_LYR_SDHAF1_LYRM8"/>
    <property type="match status" value="1"/>
</dbReference>
<comment type="subcellular location">
    <subcellularLocation>
        <location evidence="1">Mitochondrion matrix</location>
    </subcellularLocation>
</comment>
<evidence type="ECO:0000256" key="4">
    <source>
        <dbReference type="ARBA" id="ARBA00025715"/>
    </source>
</evidence>
<keyword evidence="7" id="KW-1185">Reference proteome</keyword>
<organism evidence="6 7">
    <name type="scientific">Coemansia javaensis</name>
    <dbReference type="NCBI Taxonomy" id="2761396"/>
    <lineage>
        <taxon>Eukaryota</taxon>
        <taxon>Fungi</taxon>
        <taxon>Fungi incertae sedis</taxon>
        <taxon>Zoopagomycota</taxon>
        <taxon>Kickxellomycotina</taxon>
        <taxon>Kickxellomycetes</taxon>
        <taxon>Kickxellales</taxon>
        <taxon>Kickxellaceae</taxon>
        <taxon>Coemansia</taxon>
    </lineage>
</organism>
<evidence type="ECO:0000256" key="2">
    <source>
        <dbReference type="ARBA" id="ARBA00023128"/>
    </source>
</evidence>
<comment type="similarity">
    <text evidence="4">Belongs to the complex I LYR family. SDHAF1 subfamily.</text>
</comment>
<protein>
    <recommendedName>
        <fullName evidence="5">Complex 1 LYR protein domain-containing protein</fullName>
    </recommendedName>
</protein>
<sequence>MVRRLSGLQRDVLRLYRDCLRAARAKPEESRPRFRALARREFERGIAAAGRADVGAIEHLLRIGRRRLDQYRQPSVRDVTGP</sequence>
<evidence type="ECO:0000259" key="5">
    <source>
        <dbReference type="Pfam" id="PF05347"/>
    </source>
</evidence>
<dbReference type="AlphaFoldDB" id="A0A9W8HIF0"/>
<dbReference type="EMBL" id="JANBUL010000008">
    <property type="protein sequence ID" value="KAJ2785721.1"/>
    <property type="molecule type" value="Genomic_DNA"/>
</dbReference>
<evidence type="ECO:0000313" key="6">
    <source>
        <dbReference type="EMBL" id="KAJ2785721.1"/>
    </source>
</evidence>
<proteinExistence type="inferred from homology"/>
<gene>
    <name evidence="6" type="ORF">H4R18_000412</name>
</gene>
<dbReference type="PANTHER" id="PTHR13675:SF1">
    <property type="entry name" value="SUCCINATE DEHYDROGENASE ASSEMBLY FACTOR 1, MITOCHONDRIAL"/>
    <property type="match status" value="1"/>
</dbReference>
<accession>A0A9W8HIF0</accession>
<reference evidence="6" key="1">
    <citation type="submission" date="2022-07" db="EMBL/GenBank/DDBJ databases">
        <title>Phylogenomic reconstructions and comparative analyses of Kickxellomycotina fungi.</title>
        <authorList>
            <person name="Reynolds N.K."/>
            <person name="Stajich J.E."/>
            <person name="Barry K."/>
            <person name="Grigoriev I.V."/>
            <person name="Crous P."/>
            <person name="Smith M.E."/>
        </authorList>
    </citation>
    <scope>NUCLEOTIDE SEQUENCE</scope>
    <source>
        <strain evidence="6">NBRC 105414</strain>
    </source>
</reference>
<feature type="domain" description="Complex 1 LYR protein" evidence="5">
    <location>
        <begin position="10"/>
        <end position="70"/>
    </location>
</feature>
<keyword evidence="3" id="KW-0143">Chaperone</keyword>
<evidence type="ECO:0000256" key="3">
    <source>
        <dbReference type="ARBA" id="ARBA00023186"/>
    </source>
</evidence>
<dbReference type="Pfam" id="PF05347">
    <property type="entry name" value="Complex1_LYR"/>
    <property type="match status" value="1"/>
</dbReference>
<dbReference type="InterPro" id="IPR045295">
    <property type="entry name" value="Complex1_LYR_SDHAF1_LYRM8"/>
</dbReference>
<dbReference type="GO" id="GO:0034553">
    <property type="term" value="P:mitochondrial respiratory chain complex II assembly"/>
    <property type="evidence" value="ECO:0007669"/>
    <property type="project" value="InterPro"/>
</dbReference>
<dbReference type="Proteomes" id="UP001140217">
    <property type="component" value="Unassembled WGS sequence"/>
</dbReference>
<evidence type="ECO:0000313" key="7">
    <source>
        <dbReference type="Proteomes" id="UP001140217"/>
    </source>
</evidence>
<keyword evidence="2" id="KW-0496">Mitochondrion</keyword>
<evidence type="ECO:0000256" key="1">
    <source>
        <dbReference type="ARBA" id="ARBA00004305"/>
    </source>
</evidence>
<comment type="caution">
    <text evidence="6">The sequence shown here is derived from an EMBL/GenBank/DDBJ whole genome shotgun (WGS) entry which is preliminary data.</text>
</comment>